<dbReference type="InterPro" id="IPR037163">
    <property type="entry name" value="Spermidine_synt_N_sf"/>
</dbReference>
<dbReference type="EMBL" id="BEYU01000176">
    <property type="protein sequence ID" value="GBG33969.1"/>
    <property type="molecule type" value="Genomic_DNA"/>
</dbReference>
<feature type="domain" description="PABS" evidence="8">
    <location>
        <begin position="34"/>
        <end position="271"/>
    </location>
</feature>
<dbReference type="Gene3D" id="3.40.50.150">
    <property type="entry name" value="Vaccinia Virus protein VP39"/>
    <property type="match status" value="1"/>
</dbReference>
<dbReference type="NCBIfam" id="NF002010">
    <property type="entry name" value="PRK00811.1"/>
    <property type="match status" value="1"/>
</dbReference>
<dbReference type="PROSITE" id="PS51006">
    <property type="entry name" value="PABS_2"/>
    <property type="match status" value="1"/>
</dbReference>
<evidence type="ECO:0000256" key="1">
    <source>
        <dbReference type="ARBA" id="ARBA00007867"/>
    </source>
</evidence>
<feature type="compositionally biased region" description="Polar residues" evidence="7">
    <location>
        <begin position="1"/>
        <end position="12"/>
    </location>
</feature>
<dbReference type="InterPro" id="IPR029063">
    <property type="entry name" value="SAM-dependent_MTases_sf"/>
</dbReference>
<dbReference type="HAMAP" id="MF_00198">
    <property type="entry name" value="Spermidine_synth"/>
    <property type="match status" value="1"/>
</dbReference>
<evidence type="ECO:0000256" key="4">
    <source>
        <dbReference type="ARBA" id="ARBA00048874"/>
    </source>
</evidence>
<dbReference type="FunFam" id="3.40.50.150:FF:000088">
    <property type="entry name" value="Polyamine aminopropyltransferase"/>
    <property type="match status" value="1"/>
</dbReference>
<comment type="similarity">
    <text evidence="1">Belongs to the spermidine/spermine synthase family.</text>
</comment>
<evidence type="ECO:0000256" key="2">
    <source>
        <dbReference type="ARBA" id="ARBA00022679"/>
    </source>
</evidence>
<evidence type="ECO:0000256" key="6">
    <source>
        <dbReference type="PROSITE-ProRule" id="PRU00354"/>
    </source>
</evidence>
<dbReference type="InterPro" id="IPR001045">
    <property type="entry name" value="Spermi_synthase"/>
</dbReference>
<accession>A0A2R5GUG4</accession>
<dbReference type="CDD" id="cd02440">
    <property type="entry name" value="AdoMet_MTases"/>
    <property type="match status" value="1"/>
</dbReference>
<dbReference type="SUPFAM" id="SSF53335">
    <property type="entry name" value="S-adenosyl-L-methionine-dependent methyltransferases"/>
    <property type="match status" value="1"/>
</dbReference>
<gene>
    <name evidence="9" type="ORF">FCC1311_101922</name>
</gene>
<evidence type="ECO:0000259" key="8">
    <source>
        <dbReference type="PROSITE" id="PS51006"/>
    </source>
</evidence>
<keyword evidence="10" id="KW-1185">Reference proteome</keyword>
<proteinExistence type="inferred from homology"/>
<dbReference type="InterPro" id="IPR030374">
    <property type="entry name" value="PABS"/>
</dbReference>
<evidence type="ECO:0000256" key="5">
    <source>
        <dbReference type="ARBA" id="ARBA00049721"/>
    </source>
</evidence>
<dbReference type="NCBIfam" id="NF037959">
    <property type="entry name" value="MFS_SpdSyn"/>
    <property type="match status" value="1"/>
</dbReference>
<dbReference type="Pfam" id="PF17284">
    <property type="entry name" value="Spermine_synt_N"/>
    <property type="match status" value="1"/>
</dbReference>
<dbReference type="Proteomes" id="UP000241890">
    <property type="component" value="Unassembled WGS sequence"/>
</dbReference>
<name>A0A2R5GUG4_9STRA</name>
<reference evidence="9 10" key="1">
    <citation type="submission" date="2017-12" db="EMBL/GenBank/DDBJ databases">
        <title>Sequencing, de novo assembly and annotation of complete genome of a new Thraustochytrid species, strain FCC1311.</title>
        <authorList>
            <person name="Sedici K."/>
            <person name="Godart F."/>
            <person name="Aiese Cigliano R."/>
            <person name="Sanseverino W."/>
            <person name="Barakat M."/>
            <person name="Ortet P."/>
            <person name="Marechal E."/>
            <person name="Cagnac O."/>
            <person name="Amato A."/>
        </authorList>
    </citation>
    <scope>NUCLEOTIDE SEQUENCE [LARGE SCALE GENOMIC DNA]</scope>
</reference>
<feature type="region of interest" description="Disordered" evidence="7">
    <location>
        <begin position="1"/>
        <end position="25"/>
    </location>
</feature>
<dbReference type="OrthoDB" id="38125at2759"/>
<keyword evidence="3 6" id="KW-0620">Polyamine biosynthesis</keyword>
<sequence length="345" mass="38618">MPGQETTTSSAPSEGAARSGAGPDIKAVPRETARMWYSEANSPFYDVQLRLQRVVYEGQSEFQHVQVIETTQFGKTLVLDGKTQSALFDEFMYHETLVHPAMLLHPCPKTVYIGGGGELATAREVLRHPCVERVVMVDLDQKVVELCKEHLPEWNDGCTEDPRLEVIYDDAHAYLQRHEGTFDVIIMDIADPIEAGPGIVLYTQEFYQYAASKLNPHGVLVTQSGACSLYNFEECFTAIHNTLKASFDSVLGYRVDIPSFAGCWGFNIAFNDPEKDSRGTFADWAPEKIDDRIAERLAAGSSTARSFRFYDGVTHRGLFGLPKPMRDGMAREDRIITVKNPVFMF</sequence>
<dbReference type="FunCoup" id="A0A2R5GUG4">
    <property type="interactions" value="329"/>
</dbReference>
<evidence type="ECO:0000313" key="9">
    <source>
        <dbReference type="EMBL" id="GBG33969.1"/>
    </source>
</evidence>
<dbReference type="GO" id="GO:0006596">
    <property type="term" value="P:polyamine biosynthetic process"/>
    <property type="evidence" value="ECO:0007669"/>
    <property type="project" value="UniProtKB-UniRule"/>
</dbReference>
<feature type="active site" description="Proton acceptor" evidence="6">
    <location>
        <position position="188"/>
    </location>
</feature>
<dbReference type="Gene3D" id="2.30.140.10">
    <property type="entry name" value="Spermidine synthase, tetramerisation domain"/>
    <property type="match status" value="1"/>
</dbReference>
<dbReference type="PANTHER" id="PTHR43317:SF1">
    <property type="entry name" value="THERMOSPERMINE SYNTHASE ACAULIS5"/>
    <property type="match status" value="1"/>
</dbReference>
<dbReference type="PANTHER" id="PTHR43317">
    <property type="entry name" value="THERMOSPERMINE SYNTHASE ACAULIS5"/>
    <property type="match status" value="1"/>
</dbReference>
<comment type="caution">
    <text evidence="9">The sequence shown here is derived from an EMBL/GenBank/DDBJ whole genome shotgun (WGS) entry which is preliminary data.</text>
</comment>
<evidence type="ECO:0000256" key="3">
    <source>
        <dbReference type="ARBA" id="ARBA00023115"/>
    </source>
</evidence>
<evidence type="ECO:0000313" key="10">
    <source>
        <dbReference type="Proteomes" id="UP000241890"/>
    </source>
</evidence>
<evidence type="ECO:0000256" key="7">
    <source>
        <dbReference type="SAM" id="MobiDB-lite"/>
    </source>
</evidence>
<comment type="catalytic activity">
    <reaction evidence="4">
        <text>S-adenosyl 3-(methylsulfanyl)propylamine + spermidine = thermospermine + S-methyl-5'-thioadenosine + H(+)</text>
        <dbReference type="Rhea" id="RHEA:30515"/>
        <dbReference type="ChEBI" id="CHEBI:15378"/>
        <dbReference type="ChEBI" id="CHEBI:17509"/>
        <dbReference type="ChEBI" id="CHEBI:57443"/>
        <dbReference type="ChEBI" id="CHEBI:57834"/>
        <dbReference type="ChEBI" id="CHEBI:59903"/>
        <dbReference type="EC" id="2.5.1.79"/>
    </reaction>
</comment>
<organism evidence="9 10">
    <name type="scientific">Hondaea fermentalgiana</name>
    <dbReference type="NCBI Taxonomy" id="2315210"/>
    <lineage>
        <taxon>Eukaryota</taxon>
        <taxon>Sar</taxon>
        <taxon>Stramenopiles</taxon>
        <taxon>Bigyra</taxon>
        <taxon>Labyrinthulomycetes</taxon>
        <taxon>Thraustochytrida</taxon>
        <taxon>Thraustochytriidae</taxon>
        <taxon>Hondaea</taxon>
    </lineage>
</organism>
<dbReference type="InterPro" id="IPR035246">
    <property type="entry name" value="Spermidine_synt_N"/>
</dbReference>
<keyword evidence="2 6" id="KW-0808">Transferase</keyword>
<dbReference type="AlphaFoldDB" id="A0A2R5GUG4"/>
<dbReference type="Pfam" id="PF01564">
    <property type="entry name" value="Spermine_synth"/>
    <property type="match status" value="1"/>
</dbReference>
<dbReference type="GO" id="GO:0010487">
    <property type="term" value="F:thermospermine synthase activity"/>
    <property type="evidence" value="ECO:0007669"/>
    <property type="project" value="UniProtKB-EC"/>
</dbReference>
<dbReference type="InParanoid" id="A0A2R5GUG4"/>
<protein>
    <recommendedName>
        <fullName evidence="5">thermospermine synthase</fullName>
        <ecNumber evidence="5">2.5.1.79</ecNumber>
    </recommendedName>
</protein>
<dbReference type="EC" id="2.5.1.79" evidence="5"/>